<feature type="chain" id="PRO_5005535683" evidence="6">
    <location>
        <begin position="29"/>
        <end position="454"/>
    </location>
</feature>
<reference evidence="7 8" key="1">
    <citation type="journal article" date="2015" name="Nat. Commun.">
        <title>Lucilia cuprina genome unlocks parasitic fly biology to underpin future interventions.</title>
        <authorList>
            <person name="Anstead C.A."/>
            <person name="Korhonen P.K."/>
            <person name="Young N.D."/>
            <person name="Hall R.S."/>
            <person name="Jex A.R."/>
            <person name="Murali S.C."/>
            <person name="Hughes D.S."/>
            <person name="Lee S.F."/>
            <person name="Perry T."/>
            <person name="Stroehlein A.J."/>
            <person name="Ansell B.R."/>
            <person name="Breugelmans B."/>
            <person name="Hofmann A."/>
            <person name="Qu J."/>
            <person name="Dugan S."/>
            <person name="Lee S.L."/>
            <person name="Chao H."/>
            <person name="Dinh H."/>
            <person name="Han Y."/>
            <person name="Doddapaneni H.V."/>
            <person name="Worley K.C."/>
            <person name="Muzny D.M."/>
            <person name="Ioannidis P."/>
            <person name="Waterhouse R.M."/>
            <person name="Zdobnov E.M."/>
            <person name="James P.J."/>
            <person name="Bagnall N.H."/>
            <person name="Kotze A.C."/>
            <person name="Gibbs R.A."/>
            <person name="Richards S."/>
            <person name="Batterham P."/>
            <person name="Gasser R.B."/>
        </authorList>
    </citation>
    <scope>NUCLEOTIDE SEQUENCE [LARGE SCALE GENOMIC DNA]</scope>
    <source>
        <strain evidence="7 8">LS</strain>
        <tissue evidence="7">Full body</tissue>
    </source>
</reference>
<dbReference type="SUPFAM" id="SSF47565">
    <property type="entry name" value="Insect pheromone/odorant-binding proteins"/>
    <property type="match status" value="3"/>
</dbReference>
<dbReference type="Pfam" id="PF01395">
    <property type="entry name" value="PBP_GOBP"/>
    <property type="match status" value="3"/>
</dbReference>
<keyword evidence="3" id="KW-0964">Secreted</keyword>
<evidence type="ECO:0000313" key="7">
    <source>
        <dbReference type="EMBL" id="KNC25004.1"/>
    </source>
</evidence>
<keyword evidence="8" id="KW-1185">Reference proteome</keyword>
<dbReference type="GO" id="GO:0005549">
    <property type="term" value="F:odorant binding"/>
    <property type="evidence" value="ECO:0007669"/>
    <property type="project" value="InterPro"/>
</dbReference>
<evidence type="ECO:0000256" key="3">
    <source>
        <dbReference type="ARBA" id="ARBA00022525"/>
    </source>
</evidence>
<dbReference type="PRINTS" id="PR00485">
    <property type="entry name" value="MEALWORMBTLB"/>
</dbReference>
<evidence type="ECO:0000256" key="6">
    <source>
        <dbReference type="SAM" id="SignalP"/>
    </source>
</evidence>
<keyword evidence="5" id="KW-1133">Transmembrane helix</keyword>
<dbReference type="PANTHER" id="PTHR11857">
    <property type="entry name" value="ODORANT BINDING PROTEIN-RELATED"/>
    <property type="match status" value="1"/>
</dbReference>
<proteinExistence type="inferred from homology"/>
<dbReference type="Gene3D" id="1.10.238.20">
    <property type="entry name" value="Pheromone/general odorant binding protein domain"/>
    <property type="match status" value="3"/>
</dbReference>
<keyword evidence="4 6" id="KW-0732">Signal</keyword>
<evidence type="ECO:0000256" key="4">
    <source>
        <dbReference type="ARBA" id="ARBA00022729"/>
    </source>
</evidence>
<dbReference type="SMR" id="A0A0L0C0N2"/>
<dbReference type="GO" id="GO:0007608">
    <property type="term" value="P:sensory perception of smell"/>
    <property type="evidence" value="ECO:0007669"/>
    <property type="project" value="TreeGrafter"/>
</dbReference>
<comment type="caution">
    <text evidence="7">The sequence shown here is derived from an EMBL/GenBank/DDBJ whole genome shotgun (WGS) entry which is preliminary data.</text>
</comment>
<dbReference type="OMA" id="PFHDICV"/>
<dbReference type="SMART" id="SM00708">
    <property type="entry name" value="PhBP"/>
    <property type="match status" value="3"/>
</dbReference>
<feature type="signal peptide" evidence="6">
    <location>
        <begin position="1"/>
        <end position="28"/>
    </location>
</feature>
<dbReference type="PANTHER" id="PTHR11857:SF45">
    <property type="entry name" value="GENERAL ODORANT-BINDING PROTEIN 83A-RELATED"/>
    <property type="match status" value="1"/>
</dbReference>
<evidence type="ECO:0000313" key="8">
    <source>
        <dbReference type="Proteomes" id="UP000037069"/>
    </source>
</evidence>
<comment type="similarity">
    <text evidence="2">Belongs to the PBP/GOBP family.</text>
</comment>
<evidence type="ECO:0000256" key="1">
    <source>
        <dbReference type="ARBA" id="ARBA00004613"/>
    </source>
</evidence>
<comment type="subcellular location">
    <subcellularLocation>
        <location evidence="1">Secreted</location>
    </subcellularLocation>
</comment>
<dbReference type="OrthoDB" id="7881430at2759"/>
<evidence type="ECO:0000256" key="2">
    <source>
        <dbReference type="ARBA" id="ARBA00008098"/>
    </source>
</evidence>
<dbReference type="EMBL" id="JRES01001160">
    <property type="protein sequence ID" value="KNC25004.1"/>
    <property type="molecule type" value="Genomic_DNA"/>
</dbReference>
<organism evidence="7 8">
    <name type="scientific">Lucilia cuprina</name>
    <name type="common">Green bottle fly</name>
    <name type="synonym">Australian sheep blowfly</name>
    <dbReference type="NCBI Taxonomy" id="7375"/>
    <lineage>
        <taxon>Eukaryota</taxon>
        <taxon>Metazoa</taxon>
        <taxon>Ecdysozoa</taxon>
        <taxon>Arthropoda</taxon>
        <taxon>Hexapoda</taxon>
        <taxon>Insecta</taxon>
        <taxon>Pterygota</taxon>
        <taxon>Neoptera</taxon>
        <taxon>Endopterygota</taxon>
        <taxon>Diptera</taxon>
        <taxon>Brachycera</taxon>
        <taxon>Muscomorpha</taxon>
        <taxon>Oestroidea</taxon>
        <taxon>Calliphoridae</taxon>
        <taxon>Luciliinae</taxon>
        <taxon>Lucilia</taxon>
    </lineage>
</organism>
<dbReference type="FunFam" id="1.10.238.20:FF:000001">
    <property type="entry name" value="General odorant-binding protein lush"/>
    <property type="match status" value="3"/>
</dbReference>
<protein>
    <submittedName>
        <fullName evidence="7">Pheromone-binding protein-related protein 6</fullName>
    </submittedName>
</protein>
<gene>
    <name evidence="7" type="ORF">FF38_11838</name>
</gene>
<dbReference type="GO" id="GO:0005615">
    <property type="term" value="C:extracellular space"/>
    <property type="evidence" value="ECO:0007669"/>
    <property type="project" value="TreeGrafter"/>
</dbReference>
<accession>A0A0L0C0N2</accession>
<evidence type="ECO:0000256" key="5">
    <source>
        <dbReference type="SAM" id="Phobius"/>
    </source>
</evidence>
<sequence>MAFKAFYRFQLFHTVLIVLSLMATWTRAQQPRRDADWPPPAILKMAKPFHVICAEKTGVTDEAIKEFSDGEIHEDEALKCYMNCLFHEFEVVDDNGDVHLETLFRNLPGSLREMLMKASENCVHPEGDTLCHKAWWFHQCWKKADPVKPVTEREMNYKVFYQFYLVQITLVVMTLMVTGTYAQQPRRDADWPPSSILKMAKPFHDICVKKTGVTEEAIKEFSDGEIHEDEALKCYMNCLFHEIDVVDENGDVHLETLFNTMPNTVKELLIKASENCVHPEGDTLCHKAWWFHQCWKKADPVAMAFLEYHRYQWFHKFLIFLSLMLTWSHAQQPRRDADWPPSSLLKIAKPFHDICVEKTGVTEEAIKEFSDGEIHEDEALKCYMYCLFHEFDVVDPNGDVHLETLFQAIPHTIKDVLVKASENCVHPEGDTLCHKAWWFHQCWKKADPEHYFLP</sequence>
<dbReference type="InterPro" id="IPR036728">
    <property type="entry name" value="PBP_GOBP_sf"/>
</dbReference>
<dbReference type="AlphaFoldDB" id="A0A0L0C0N2"/>
<keyword evidence="5" id="KW-0472">Membrane</keyword>
<dbReference type="CDD" id="cd23992">
    <property type="entry name" value="PBP_GOBP"/>
    <property type="match status" value="3"/>
</dbReference>
<dbReference type="InterPro" id="IPR006170">
    <property type="entry name" value="PBP/GOBP"/>
</dbReference>
<dbReference type="Proteomes" id="UP000037069">
    <property type="component" value="Unassembled WGS sequence"/>
</dbReference>
<feature type="transmembrane region" description="Helical" evidence="5">
    <location>
        <begin position="159"/>
        <end position="177"/>
    </location>
</feature>
<name>A0A0L0C0N2_LUCCU</name>
<keyword evidence="5" id="KW-0812">Transmembrane</keyword>